<dbReference type="InterPro" id="IPR004360">
    <property type="entry name" value="Glyas_Fos-R_dOase_dom"/>
</dbReference>
<organism evidence="2 3">
    <name type="scientific">Actinoplanes aureus</name>
    <dbReference type="NCBI Taxonomy" id="2792083"/>
    <lineage>
        <taxon>Bacteria</taxon>
        <taxon>Bacillati</taxon>
        <taxon>Actinomycetota</taxon>
        <taxon>Actinomycetes</taxon>
        <taxon>Micromonosporales</taxon>
        <taxon>Micromonosporaceae</taxon>
        <taxon>Actinoplanes</taxon>
    </lineage>
</organism>
<evidence type="ECO:0000313" key="3">
    <source>
        <dbReference type="Proteomes" id="UP000598146"/>
    </source>
</evidence>
<dbReference type="RefSeq" id="WP_196420332.1">
    <property type="nucleotide sequence ID" value="NZ_JADQTO010000040.1"/>
</dbReference>
<reference evidence="2" key="1">
    <citation type="submission" date="2020-11" db="EMBL/GenBank/DDBJ databases">
        <title>Isolation and identification of active actinomycetes.</title>
        <authorList>
            <person name="Sun X."/>
        </authorList>
    </citation>
    <scope>NUCLEOTIDE SEQUENCE</scope>
    <source>
        <strain evidence="2">NEAU-A11</strain>
    </source>
</reference>
<comment type="caution">
    <text evidence="2">The sequence shown here is derived from an EMBL/GenBank/DDBJ whole genome shotgun (WGS) entry which is preliminary data.</text>
</comment>
<name>A0A931G2V0_9ACTN</name>
<proteinExistence type="predicted"/>
<dbReference type="Pfam" id="PF00903">
    <property type="entry name" value="Glyoxalase"/>
    <property type="match status" value="1"/>
</dbReference>
<dbReference type="EMBL" id="JADQTO010000040">
    <property type="protein sequence ID" value="MBG0568560.1"/>
    <property type="molecule type" value="Genomic_DNA"/>
</dbReference>
<evidence type="ECO:0000313" key="2">
    <source>
        <dbReference type="EMBL" id="MBG0568560.1"/>
    </source>
</evidence>
<dbReference type="AlphaFoldDB" id="A0A931G2V0"/>
<evidence type="ECO:0000259" key="1">
    <source>
        <dbReference type="Pfam" id="PF00903"/>
    </source>
</evidence>
<feature type="domain" description="Glyoxalase/fosfomycin resistance/dioxygenase" evidence="1">
    <location>
        <begin position="13"/>
        <end position="126"/>
    </location>
</feature>
<dbReference type="Gene3D" id="3.10.180.10">
    <property type="entry name" value="2,3-Dihydroxybiphenyl 1,2-Dioxygenase, domain 1"/>
    <property type="match status" value="1"/>
</dbReference>
<dbReference type="SUPFAM" id="SSF54593">
    <property type="entry name" value="Glyoxalase/Bleomycin resistance protein/Dihydroxybiphenyl dioxygenase"/>
    <property type="match status" value="1"/>
</dbReference>
<sequence length="161" mass="17574">MTDTATGIAGLDRIAQIKLPVTDLARSVAWYRDLLDLRLWAEFLEDGVVRGVGLIDPRGRFNIALRDRSVCAASPDLRGFDVVAFLPASGSVLTELMDRCARLGIAHNGVEETPAGPRLDIPDPDGTVLRFYHFTESTDGFVGVESRDGRIVGTYQQSRLG</sequence>
<protein>
    <submittedName>
        <fullName evidence="2">VOC family protein</fullName>
    </submittedName>
</protein>
<keyword evidence="3" id="KW-1185">Reference proteome</keyword>
<accession>A0A931G2V0</accession>
<dbReference type="Proteomes" id="UP000598146">
    <property type="component" value="Unassembled WGS sequence"/>
</dbReference>
<gene>
    <name evidence="2" type="ORF">I4J89_44775</name>
</gene>
<dbReference type="InterPro" id="IPR029068">
    <property type="entry name" value="Glyas_Bleomycin-R_OHBP_Dase"/>
</dbReference>